<keyword evidence="1" id="KW-0238">DNA-binding</keyword>
<dbReference type="SMART" id="SM00530">
    <property type="entry name" value="HTH_XRE"/>
    <property type="match status" value="1"/>
</dbReference>
<evidence type="ECO:0000313" key="3">
    <source>
        <dbReference type="EMBL" id="MBB4020293.1"/>
    </source>
</evidence>
<gene>
    <name evidence="3" type="ORF">GGR17_000084</name>
</gene>
<evidence type="ECO:0000256" key="1">
    <source>
        <dbReference type="ARBA" id="ARBA00023125"/>
    </source>
</evidence>
<dbReference type="GO" id="GO:0003700">
    <property type="term" value="F:DNA-binding transcription factor activity"/>
    <property type="evidence" value="ECO:0007669"/>
    <property type="project" value="TreeGrafter"/>
</dbReference>
<feature type="domain" description="HTH cro/C1-type" evidence="2">
    <location>
        <begin position="23"/>
        <end position="77"/>
    </location>
</feature>
<reference evidence="3" key="1">
    <citation type="submission" date="2020-08" db="EMBL/GenBank/DDBJ databases">
        <title>Genomic Encyclopedia of Type Strains, Phase IV (KMG-IV): sequencing the most valuable type-strain genomes for metagenomic binning, comparative biology and taxonomic classification.</title>
        <authorList>
            <person name="Goeker M."/>
        </authorList>
    </citation>
    <scope>NUCLEOTIDE SEQUENCE [LARGE SCALE GENOMIC DNA]</scope>
    <source>
        <strain evidence="3">DSM 105040</strain>
    </source>
</reference>
<dbReference type="Pfam" id="PF07883">
    <property type="entry name" value="Cupin_2"/>
    <property type="match status" value="1"/>
</dbReference>
<dbReference type="InterPro" id="IPR014710">
    <property type="entry name" value="RmlC-like_jellyroll"/>
</dbReference>
<dbReference type="CDD" id="cd00093">
    <property type="entry name" value="HTH_XRE"/>
    <property type="match status" value="1"/>
</dbReference>
<dbReference type="InterPro" id="IPR050807">
    <property type="entry name" value="TransReg_Diox_bact_type"/>
</dbReference>
<proteinExistence type="predicted"/>
<dbReference type="EMBL" id="JACIEQ010000001">
    <property type="protein sequence ID" value="MBB4020293.1"/>
    <property type="molecule type" value="Genomic_DNA"/>
</dbReference>
<organism evidence="3 4">
    <name type="scientific">Actibacterium naphthalenivorans</name>
    <dbReference type="NCBI Taxonomy" id="1614693"/>
    <lineage>
        <taxon>Bacteria</taxon>
        <taxon>Pseudomonadati</taxon>
        <taxon>Pseudomonadota</taxon>
        <taxon>Alphaproteobacteria</taxon>
        <taxon>Rhodobacterales</taxon>
        <taxon>Roseobacteraceae</taxon>
        <taxon>Actibacterium</taxon>
    </lineage>
</organism>
<dbReference type="PROSITE" id="PS50943">
    <property type="entry name" value="HTH_CROC1"/>
    <property type="match status" value="1"/>
</dbReference>
<dbReference type="Pfam" id="PF01381">
    <property type="entry name" value="HTH_3"/>
    <property type="match status" value="1"/>
</dbReference>
<dbReference type="GO" id="GO:0003677">
    <property type="term" value="F:DNA binding"/>
    <property type="evidence" value="ECO:0007669"/>
    <property type="project" value="UniProtKB-KW"/>
</dbReference>
<dbReference type="AlphaFoldDB" id="A0A840C632"/>
<evidence type="ECO:0000313" key="4">
    <source>
        <dbReference type="Proteomes" id="UP000585681"/>
    </source>
</evidence>
<dbReference type="Gene3D" id="1.10.260.40">
    <property type="entry name" value="lambda repressor-like DNA-binding domains"/>
    <property type="match status" value="1"/>
</dbReference>
<dbReference type="GO" id="GO:0005829">
    <property type="term" value="C:cytosol"/>
    <property type="evidence" value="ECO:0007669"/>
    <property type="project" value="TreeGrafter"/>
</dbReference>
<protein>
    <submittedName>
        <fullName evidence="3">Transcriptional regulator with XRE-family HTH domain</fullName>
    </submittedName>
</protein>
<keyword evidence="4" id="KW-1185">Reference proteome</keyword>
<dbReference type="PANTHER" id="PTHR46797:SF1">
    <property type="entry name" value="METHYLPHOSPHONATE SYNTHASE"/>
    <property type="match status" value="1"/>
</dbReference>
<sequence>MPQTKTAAVTQKHGLDLLVGLAVRNERTQSGLTLAELSAKSGVSTPMISKIERGQVSASLSTLNALAVAMAVPIINFFAETVEIHEVSLVRAGEGISVKRAGSTYGHNYKQLGRVTTDHQDLESYMITLDQPVTGTPIFQHTGIELMHIIEGDISYRIGDEVYDLKSGDTLTFEATVPHGPVRINSAPTRFLTVISKPK</sequence>
<dbReference type="CDD" id="cd02209">
    <property type="entry name" value="cupin_XRE_C"/>
    <property type="match status" value="1"/>
</dbReference>
<dbReference type="InterPro" id="IPR011051">
    <property type="entry name" value="RmlC_Cupin_sf"/>
</dbReference>
<dbReference type="SUPFAM" id="SSF47413">
    <property type="entry name" value="lambda repressor-like DNA-binding domains"/>
    <property type="match status" value="1"/>
</dbReference>
<dbReference type="RefSeq" id="WP_037209426.1">
    <property type="nucleotide sequence ID" value="NZ_JACIEQ010000001.1"/>
</dbReference>
<dbReference type="InterPro" id="IPR001387">
    <property type="entry name" value="Cro/C1-type_HTH"/>
</dbReference>
<dbReference type="InterPro" id="IPR013096">
    <property type="entry name" value="Cupin_2"/>
</dbReference>
<name>A0A840C632_9RHOB</name>
<dbReference type="SUPFAM" id="SSF51182">
    <property type="entry name" value="RmlC-like cupins"/>
    <property type="match status" value="1"/>
</dbReference>
<dbReference type="Gene3D" id="2.60.120.10">
    <property type="entry name" value="Jelly Rolls"/>
    <property type="match status" value="1"/>
</dbReference>
<accession>A0A840C632</accession>
<evidence type="ECO:0000259" key="2">
    <source>
        <dbReference type="PROSITE" id="PS50943"/>
    </source>
</evidence>
<dbReference type="PANTHER" id="PTHR46797">
    <property type="entry name" value="HTH-TYPE TRANSCRIPTIONAL REGULATOR"/>
    <property type="match status" value="1"/>
</dbReference>
<dbReference type="Proteomes" id="UP000585681">
    <property type="component" value="Unassembled WGS sequence"/>
</dbReference>
<comment type="caution">
    <text evidence="3">The sequence shown here is derived from an EMBL/GenBank/DDBJ whole genome shotgun (WGS) entry which is preliminary data.</text>
</comment>
<dbReference type="InterPro" id="IPR010982">
    <property type="entry name" value="Lambda_DNA-bd_dom_sf"/>
</dbReference>